<evidence type="ECO:0000313" key="2">
    <source>
        <dbReference type="Proteomes" id="UP001149090"/>
    </source>
</evidence>
<dbReference type="EMBL" id="JAPDFW010000141">
    <property type="protein sequence ID" value="KAJ5066530.1"/>
    <property type="molecule type" value="Genomic_DNA"/>
</dbReference>
<keyword evidence="2" id="KW-1185">Reference proteome</keyword>
<protein>
    <submittedName>
        <fullName evidence="1">RNA-directed DNA polymerase from transposon x-element-like protein-related</fullName>
    </submittedName>
</protein>
<dbReference type="Proteomes" id="UP001149090">
    <property type="component" value="Unassembled WGS sequence"/>
</dbReference>
<gene>
    <name evidence="1" type="ORF">M0811_13556</name>
</gene>
<keyword evidence="1" id="KW-0548">Nucleotidyltransferase</keyword>
<dbReference type="OrthoDB" id="445826at2759"/>
<keyword evidence="1" id="KW-0695">RNA-directed DNA polymerase</keyword>
<sequence>MSLNFIIRLIDNYGQYERTNQEHFLVEEPRKAAKERRRAIRNGTKISISISISNHFKRIINGKLISVNSYSNLLTILTWKTYWDYNTLPKRNIQEFQNEIIKYIQERRMIFIYKQGNPEEIKNYRPISINNSTARFFLKRILEEIEHVWEKNQFKTNWI</sequence>
<accession>A0A9Q0L858</accession>
<dbReference type="AlphaFoldDB" id="A0A9Q0L858"/>
<organism evidence="1 2">
    <name type="scientific">Anaeramoeba ignava</name>
    <name type="common">Anaerobic marine amoeba</name>
    <dbReference type="NCBI Taxonomy" id="1746090"/>
    <lineage>
        <taxon>Eukaryota</taxon>
        <taxon>Metamonada</taxon>
        <taxon>Anaeramoebidae</taxon>
        <taxon>Anaeramoeba</taxon>
    </lineage>
</organism>
<name>A0A9Q0L858_ANAIG</name>
<dbReference type="GO" id="GO:0003964">
    <property type="term" value="F:RNA-directed DNA polymerase activity"/>
    <property type="evidence" value="ECO:0007669"/>
    <property type="project" value="UniProtKB-KW"/>
</dbReference>
<evidence type="ECO:0000313" key="1">
    <source>
        <dbReference type="EMBL" id="KAJ5066530.1"/>
    </source>
</evidence>
<keyword evidence="1" id="KW-0808">Transferase</keyword>
<reference evidence="1" key="1">
    <citation type="submission" date="2022-10" db="EMBL/GenBank/DDBJ databases">
        <title>Novel sulphate-reducing endosymbionts in the free-living metamonad Anaeramoeba.</title>
        <authorList>
            <person name="Jerlstrom-Hultqvist J."/>
            <person name="Cepicka I."/>
            <person name="Gallot-Lavallee L."/>
            <person name="Salas-Leiva D."/>
            <person name="Curtis B.A."/>
            <person name="Zahonova K."/>
            <person name="Pipaliya S."/>
            <person name="Dacks J."/>
            <person name="Roger A.J."/>
        </authorList>
    </citation>
    <scope>NUCLEOTIDE SEQUENCE</scope>
    <source>
        <strain evidence="1">BMAN</strain>
    </source>
</reference>
<comment type="caution">
    <text evidence="1">The sequence shown here is derived from an EMBL/GenBank/DDBJ whole genome shotgun (WGS) entry which is preliminary data.</text>
</comment>
<proteinExistence type="predicted"/>